<feature type="signal peptide" evidence="8">
    <location>
        <begin position="1"/>
        <end position="17"/>
    </location>
</feature>
<evidence type="ECO:0000256" key="6">
    <source>
        <dbReference type="ARBA" id="ARBA00025641"/>
    </source>
</evidence>
<name>A0A6P5SMB6_PRUAV</name>
<comment type="similarity">
    <text evidence="1 7">Belongs to the RNase T2 family.</text>
</comment>
<dbReference type="Gene3D" id="3.90.730.10">
    <property type="entry name" value="Ribonuclease T2-like"/>
    <property type="match status" value="1"/>
</dbReference>
<reference evidence="10" key="1">
    <citation type="submission" date="2025-08" db="UniProtKB">
        <authorList>
            <consortium name="RefSeq"/>
        </authorList>
    </citation>
    <scope>IDENTIFICATION</scope>
</reference>
<keyword evidence="4" id="KW-0325">Glycoprotein</keyword>
<evidence type="ECO:0000256" key="8">
    <source>
        <dbReference type="SAM" id="SignalP"/>
    </source>
</evidence>
<gene>
    <name evidence="10" type="primary">LOC110757448</name>
</gene>
<evidence type="ECO:0000256" key="7">
    <source>
        <dbReference type="RuleBase" id="RU004328"/>
    </source>
</evidence>
<dbReference type="AlphaFoldDB" id="A0A6P5SMB6"/>
<dbReference type="InterPro" id="IPR036430">
    <property type="entry name" value="RNase_T2-like_sf"/>
</dbReference>
<dbReference type="Gramene" id="Pav_sc0000583.1_g1210.1.br:mrna">
    <property type="protein sequence ID" value="Pav_sc0000583.1_g1210.1.br:mrna"/>
    <property type="gene ID" value="Pav_sc0000583.1_g1210.1.br"/>
</dbReference>
<evidence type="ECO:0000256" key="2">
    <source>
        <dbReference type="ARBA" id="ARBA00022722"/>
    </source>
</evidence>
<sequence>MKFLETIVARVLGIALSFNIVGNMSCNAAGHYDFFKFVQESPFAFRKYGNGNNRCNILPLPRIFTIHGLWPSNFTNRHEPCVGAQFSRVVMNEASNDDLRADLELSWRSFISGQSNMDFWEYEYNTHGKCSDHKFSQTQYFDRARSLWKQYKAHTLFSNRSLEPGKSYRLTDLEQAIRSFIGGRRPLLLCKKSEEEKKQYLLEVVICFDDRAINPVNCPRRKECDPRSPVWYML</sequence>
<dbReference type="GeneID" id="110757448"/>
<evidence type="ECO:0000256" key="4">
    <source>
        <dbReference type="ARBA" id="ARBA00023180"/>
    </source>
</evidence>
<dbReference type="PROSITE" id="PS00531">
    <property type="entry name" value="RNASE_T2_2"/>
    <property type="match status" value="1"/>
</dbReference>
<dbReference type="GO" id="GO:0006401">
    <property type="term" value="P:RNA catabolic process"/>
    <property type="evidence" value="ECO:0007669"/>
    <property type="project" value="TreeGrafter"/>
</dbReference>
<dbReference type="KEGG" id="pavi:110757448"/>
<protein>
    <submittedName>
        <fullName evidence="10">Ribonuclease S-7-like</fullName>
    </submittedName>
</protein>
<keyword evidence="3 8" id="KW-0732">Signal</keyword>
<dbReference type="InterPro" id="IPR033130">
    <property type="entry name" value="RNase_T2_His_AS_2"/>
</dbReference>
<comment type="function">
    <text evidence="6">Self-incompatibility (SI) is the inherited ability of a flowering plant to prevent self-fertilization by discriminating between self and non-self pollen during pollination. In many species, self-incompatibility is controlled by the single, multiallelic locus S.</text>
</comment>
<dbReference type="PROSITE" id="PS00530">
    <property type="entry name" value="RNASE_T2_1"/>
    <property type="match status" value="1"/>
</dbReference>
<evidence type="ECO:0000256" key="1">
    <source>
        <dbReference type="ARBA" id="ARBA00007469"/>
    </source>
</evidence>
<keyword evidence="9" id="KW-1185">Reference proteome</keyword>
<keyword evidence="5" id="KW-0456">Lyase</keyword>
<dbReference type="GO" id="GO:0003723">
    <property type="term" value="F:RNA binding"/>
    <property type="evidence" value="ECO:0007669"/>
    <property type="project" value="InterPro"/>
</dbReference>
<keyword evidence="2" id="KW-0378">Hydrolase</keyword>
<dbReference type="PANTHER" id="PTHR11240">
    <property type="entry name" value="RIBONUCLEASE T2"/>
    <property type="match status" value="1"/>
</dbReference>
<dbReference type="RefSeq" id="XP_021814736.1">
    <property type="nucleotide sequence ID" value="XM_021959044.1"/>
</dbReference>
<organism evidence="9 10">
    <name type="scientific">Prunus avium</name>
    <name type="common">Cherry</name>
    <name type="synonym">Cerasus avium</name>
    <dbReference type="NCBI Taxonomy" id="42229"/>
    <lineage>
        <taxon>Eukaryota</taxon>
        <taxon>Viridiplantae</taxon>
        <taxon>Streptophyta</taxon>
        <taxon>Embryophyta</taxon>
        <taxon>Tracheophyta</taxon>
        <taxon>Spermatophyta</taxon>
        <taxon>Magnoliopsida</taxon>
        <taxon>eudicotyledons</taxon>
        <taxon>Gunneridae</taxon>
        <taxon>Pentapetalae</taxon>
        <taxon>rosids</taxon>
        <taxon>fabids</taxon>
        <taxon>Rosales</taxon>
        <taxon>Rosaceae</taxon>
        <taxon>Amygdaloideae</taxon>
        <taxon>Amygdaleae</taxon>
        <taxon>Prunus</taxon>
    </lineage>
</organism>
<dbReference type="PANTHER" id="PTHR11240:SF18">
    <property type="entry name" value="OS07G0630400 PROTEIN"/>
    <property type="match status" value="1"/>
</dbReference>
<proteinExistence type="inferred from homology"/>
<accession>A0A6P5SMB6</accession>
<dbReference type="InterPro" id="IPR018188">
    <property type="entry name" value="RNase_T2_His_AS_1"/>
</dbReference>
<dbReference type="Pfam" id="PF00445">
    <property type="entry name" value="Ribonuclease_T2"/>
    <property type="match status" value="1"/>
</dbReference>
<dbReference type="SUPFAM" id="SSF55895">
    <property type="entry name" value="Ribonuclease Rh-like"/>
    <property type="match status" value="1"/>
</dbReference>
<dbReference type="InterPro" id="IPR001568">
    <property type="entry name" value="RNase_T2-like"/>
</dbReference>
<dbReference type="Proteomes" id="UP000515124">
    <property type="component" value="Unplaced"/>
</dbReference>
<feature type="chain" id="PRO_5028395648" evidence="8">
    <location>
        <begin position="18"/>
        <end position="234"/>
    </location>
</feature>
<dbReference type="GO" id="GO:0033897">
    <property type="term" value="F:ribonuclease T2 activity"/>
    <property type="evidence" value="ECO:0007669"/>
    <property type="project" value="InterPro"/>
</dbReference>
<keyword evidence="2" id="KW-0540">Nuclease</keyword>
<dbReference type="GO" id="GO:0005576">
    <property type="term" value="C:extracellular region"/>
    <property type="evidence" value="ECO:0007669"/>
    <property type="project" value="TreeGrafter"/>
</dbReference>
<evidence type="ECO:0000256" key="5">
    <source>
        <dbReference type="ARBA" id="ARBA00023239"/>
    </source>
</evidence>
<evidence type="ECO:0000256" key="3">
    <source>
        <dbReference type="ARBA" id="ARBA00022729"/>
    </source>
</evidence>
<evidence type="ECO:0000313" key="10">
    <source>
        <dbReference type="RefSeq" id="XP_021814736.1"/>
    </source>
</evidence>
<evidence type="ECO:0000313" key="9">
    <source>
        <dbReference type="Proteomes" id="UP000515124"/>
    </source>
</evidence>